<accession>A0ABW0WH29</accession>
<evidence type="ECO:0000313" key="2">
    <source>
        <dbReference type="Proteomes" id="UP001596065"/>
    </source>
</evidence>
<name>A0ABW0WH29_STRNO</name>
<dbReference type="RefSeq" id="WP_344351677.1">
    <property type="nucleotide sequence ID" value="NZ_BAAASM010000053.1"/>
</dbReference>
<sequence length="112" mass="12630">MGTIEVYARAKRLVGDDVWRENALSWVDDFNREHGHGPTWDAFRCSDTVWCEPWEEISPAIRSTILPVLAGRGYLDGMRTPYSMCRSKRSESTKSQQASCVLGIEEVSFGTA</sequence>
<reference evidence="2" key="1">
    <citation type="journal article" date="2019" name="Int. J. Syst. Evol. Microbiol.">
        <title>The Global Catalogue of Microorganisms (GCM) 10K type strain sequencing project: providing services to taxonomists for standard genome sequencing and annotation.</title>
        <authorList>
            <consortium name="The Broad Institute Genomics Platform"/>
            <consortium name="The Broad Institute Genome Sequencing Center for Infectious Disease"/>
            <person name="Wu L."/>
            <person name="Ma J."/>
        </authorList>
    </citation>
    <scope>NUCLEOTIDE SEQUENCE [LARGE SCALE GENOMIC DNA]</scope>
    <source>
        <strain evidence="2">KCTC 5701</strain>
    </source>
</reference>
<dbReference type="EMBL" id="JBHSOE010000019">
    <property type="protein sequence ID" value="MFC5656657.1"/>
    <property type="molecule type" value="Genomic_DNA"/>
</dbReference>
<gene>
    <name evidence="1" type="ORF">ACFP3J_14330</name>
</gene>
<dbReference type="Proteomes" id="UP001596065">
    <property type="component" value="Unassembled WGS sequence"/>
</dbReference>
<protein>
    <submittedName>
        <fullName evidence="1">Uncharacterized protein</fullName>
    </submittedName>
</protein>
<evidence type="ECO:0000313" key="1">
    <source>
        <dbReference type="EMBL" id="MFC5656657.1"/>
    </source>
</evidence>
<comment type="caution">
    <text evidence="1">The sequence shown here is derived from an EMBL/GenBank/DDBJ whole genome shotgun (WGS) entry which is preliminary data.</text>
</comment>
<proteinExistence type="predicted"/>
<organism evidence="1 2">
    <name type="scientific">Streptomyces nogalater</name>
    <dbReference type="NCBI Taxonomy" id="38314"/>
    <lineage>
        <taxon>Bacteria</taxon>
        <taxon>Bacillati</taxon>
        <taxon>Actinomycetota</taxon>
        <taxon>Actinomycetes</taxon>
        <taxon>Kitasatosporales</taxon>
        <taxon>Streptomycetaceae</taxon>
        <taxon>Streptomyces</taxon>
    </lineage>
</organism>
<keyword evidence="2" id="KW-1185">Reference proteome</keyword>